<name>A0ACB8WUQ3_9TELE</name>
<gene>
    <name evidence="1" type="ORF">L3Q82_024121</name>
</gene>
<evidence type="ECO:0000313" key="2">
    <source>
        <dbReference type="Proteomes" id="UP000831701"/>
    </source>
</evidence>
<protein>
    <submittedName>
        <fullName evidence="1">Uncharacterized protein</fullName>
    </submittedName>
</protein>
<reference evidence="1" key="1">
    <citation type="submission" date="2022-04" db="EMBL/GenBank/DDBJ databases">
        <title>Jade perch genome.</title>
        <authorList>
            <person name="Chao B."/>
        </authorList>
    </citation>
    <scope>NUCLEOTIDE SEQUENCE</scope>
    <source>
        <strain evidence="1">CB-2022</strain>
    </source>
</reference>
<comment type="caution">
    <text evidence="1">The sequence shown here is derived from an EMBL/GenBank/DDBJ whole genome shotgun (WGS) entry which is preliminary data.</text>
</comment>
<sequence length="210" mass="24126">METRLDKVQRKPVRLIAAVCNDRGIGKDGRLPWHLPSEFQYFLNKVTGVSRPGKMNMVVWGKLCWYSNPGNMFPVANVLHVVLSRTLNTVPDHAHFLCQDFESAIRLATEPPLADLIETIWIVGGTQVYKAGLNHPWCDLVYLTDIMADFDCNVFFPEFDRKLFKVQERYVFISPSDHYSRFPGVPSGIQEENGIKYKFQVFKKEVDDAL</sequence>
<evidence type="ECO:0000313" key="1">
    <source>
        <dbReference type="EMBL" id="KAI3371539.1"/>
    </source>
</evidence>
<accession>A0ACB8WUQ3</accession>
<organism evidence="1 2">
    <name type="scientific">Scortum barcoo</name>
    <name type="common">barcoo grunter</name>
    <dbReference type="NCBI Taxonomy" id="214431"/>
    <lineage>
        <taxon>Eukaryota</taxon>
        <taxon>Metazoa</taxon>
        <taxon>Chordata</taxon>
        <taxon>Craniata</taxon>
        <taxon>Vertebrata</taxon>
        <taxon>Euteleostomi</taxon>
        <taxon>Actinopterygii</taxon>
        <taxon>Neopterygii</taxon>
        <taxon>Teleostei</taxon>
        <taxon>Neoteleostei</taxon>
        <taxon>Acanthomorphata</taxon>
        <taxon>Eupercaria</taxon>
        <taxon>Centrarchiformes</taxon>
        <taxon>Terapontoidei</taxon>
        <taxon>Terapontidae</taxon>
        <taxon>Scortum</taxon>
    </lineage>
</organism>
<dbReference type="Proteomes" id="UP000831701">
    <property type="component" value="Chromosome 6"/>
</dbReference>
<keyword evidence="2" id="KW-1185">Reference proteome</keyword>
<proteinExistence type="predicted"/>
<dbReference type="EMBL" id="CM041536">
    <property type="protein sequence ID" value="KAI3371539.1"/>
    <property type="molecule type" value="Genomic_DNA"/>
</dbReference>